<evidence type="ECO:0000259" key="1">
    <source>
        <dbReference type="Pfam" id="PF10551"/>
    </source>
</evidence>
<gene>
    <name evidence="2" type="primary">X975_24243</name>
    <name evidence="2" type="ORF">CDAR_515101</name>
</gene>
<feature type="domain" description="MULE transposase" evidence="1">
    <location>
        <begin position="26"/>
        <end position="117"/>
    </location>
</feature>
<sequence length="211" mass="24597">MKKEDFLLVIMNSSQKVMMRSYGNDVICLDFTHGINSYGFDLATVLVLDDKRDGFPAVFIISNRQDSVPLTIAFEAVKEHVAIKPEVLMSDDTESFYNAWKSIFGESNKRLLCAWHVDRSWRRKIGKLNIPKEQQIEIYKVLRCLLSETDEDAFEVMMSEAVRRFEENDLLKEFGMYFKDNYSKRAKIWAYAIGNGVELIQTCFWRACTKQ</sequence>
<proteinExistence type="predicted"/>
<evidence type="ECO:0000313" key="3">
    <source>
        <dbReference type="Proteomes" id="UP001054837"/>
    </source>
</evidence>
<dbReference type="AlphaFoldDB" id="A0AAV4W0E6"/>
<dbReference type="InterPro" id="IPR018289">
    <property type="entry name" value="MULE_transposase_dom"/>
</dbReference>
<organism evidence="2 3">
    <name type="scientific">Caerostris darwini</name>
    <dbReference type="NCBI Taxonomy" id="1538125"/>
    <lineage>
        <taxon>Eukaryota</taxon>
        <taxon>Metazoa</taxon>
        <taxon>Ecdysozoa</taxon>
        <taxon>Arthropoda</taxon>
        <taxon>Chelicerata</taxon>
        <taxon>Arachnida</taxon>
        <taxon>Araneae</taxon>
        <taxon>Araneomorphae</taxon>
        <taxon>Entelegynae</taxon>
        <taxon>Araneoidea</taxon>
        <taxon>Araneidae</taxon>
        <taxon>Caerostris</taxon>
    </lineage>
</organism>
<comment type="caution">
    <text evidence="2">The sequence shown here is derived from an EMBL/GenBank/DDBJ whole genome shotgun (WGS) entry which is preliminary data.</text>
</comment>
<reference evidence="2 3" key="1">
    <citation type="submission" date="2021-06" db="EMBL/GenBank/DDBJ databases">
        <title>Caerostris darwini draft genome.</title>
        <authorList>
            <person name="Kono N."/>
            <person name="Arakawa K."/>
        </authorList>
    </citation>
    <scope>NUCLEOTIDE SEQUENCE [LARGE SCALE GENOMIC DNA]</scope>
</reference>
<keyword evidence="3" id="KW-1185">Reference proteome</keyword>
<evidence type="ECO:0000313" key="2">
    <source>
        <dbReference type="EMBL" id="GIY75334.1"/>
    </source>
</evidence>
<dbReference type="EMBL" id="BPLQ01013855">
    <property type="protein sequence ID" value="GIY75334.1"/>
    <property type="molecule type" value="Genomic_DNA"/>
</dbReference>
<dbReference type="Proteomes" id="UP001054837">
    <property type="component" value="Unassembled WGS sequence"/>
</dbReference>
<name>A0AAV4W0E6_9ARAC</name>
<dbReference type="PANTHER" id="PTHR33977">
    <property type="entry name" value="ZINC ION BINDING PROTEIN"/>
    <property type="match status" value="1"/>
</dbReference>
<dbReference type="PANTHER" id="PTHR33977:SF1">
    <property type="entry name" value="ZINC ION BINDING PROTEIN"/>
    <property type="match status" value="1"/>
</dbReference>
<dbReference type="Pfam" id="PF10551">
    <property type="entry name" value="MULE"/>
    <property type="match status" value="1"/>
</dbReference>
<protein>
    <recommendedName>
        <fullName evidence="1">MULE transposase domain-containing protein</fullName>
    </recommendedName>
</protein>
<accession>A0AAV4W0E6</accession>